<dbReference type="InterPro" id="IPR055768">
    <property type="entry name" value="DUF7344"/>
</dbReference>
<dbReference type="OrthoDB" id="241828at2157"/>
<proteinExistence type="predicted"/>
<name>A0A3A6Q5Z7_9EURY</name>
<evidence type="ECO:0000313" key="3">
    <source>
        <dbReference type="EMBL" id="RJX48924.1"/>
    </source>
</evidence>
<comment type="caution">
    <text evidence="3">The sequence shown here is derived from an EMBL/GenBank/DDBJ whole genome shotgun (WGS) entry which is preliminary data.</text>
</comment>
<reference evidence="3 4" key="1">
    <citation type="submission" date="2018-06" db="EMBL/GenBank/DDBJ databases">
        <title>Halonotius sp. F13-13 a new haloarchaeeon isolated from a solar saltern from Isla Cristina, Huelva, Spain.</title>
        <authorList>
            <person name="Duran-Viseras A."/>
            <person name="Sanchez-Porro C."/>
            <person name="Ventosa A."/>
        </authorList>
    </citation>
    <scope>NUCLEOTIDE SEQUENCE [LARGE SCALE GENOMIC DNA]</scope>
    <source>
        <strain evidence="3 4">CECT 7525</strain>
    </source>
</reference>
<dbReference type="EMBL" id="QMDW01000014">
    <property type="protein sequence ID" value="RJX48924.1"/>
    <property type="molecule type" value="Genomic_DNA"/>
</dbReference>
<evidence type="ECO:0000313" key="4">
    <source>
        <dbReference type="Proteomes" id="UP000281564"/>
    </source>
</evidence>
<dbReference type="Proteomes" id="UP000281564">
    <property type="component" value="Unassembled WGS sequence"/>
</dbReference>
<evidence type="ECO:0000256" key="1">
    <source>
        <dbReference type="SAM" id="MobiDB-lite"/>
    </source>
</evidence>
<keyword evidence="4" id="KW-1185">Reference proteome</keyword>
<dbReference type="Pfam" id="PF24035">
    <property type="entry name" value="DUF7344"/>
    <property type="match status" value="1"/>
</dbReference>
<dbReference type="AlphaFoldDB" id="A0A3A6Q5Z7"/>
<feature type="region of interest" description="Disordered" evidence="1">
    <location>
        <begin position="1"/>
        <end position="20"/>
    </location>
</feature>
<dbReference type="RefSeq" id="WP_120085138.1">
    <property type="nucleotide sequence ID" value="NZ_QMDW01000014.1"/>
</dbReference>
<accession>A0A3A6Q5Z7</accession>
<gene>
    <name evidence="3" type="ORF">DP106_10315</name>
</gene>
<organism evidence="3 4">
    <name type="scientific">Halonotius pteroides</name>
    <dbReference type="NCBI Taxonomy" id="268735"/>
    <lineage>
        <taxon>Archaea</taxon>
        <taxon>Methanobacteriati</taxon>
        <taxon>Methanobacteriota</taxon>
        <taxon>Stenosarchaea group</taxon>
        <taxon>Halobacteria</taxon>
        <taxon>Halobacteriales</taxon>
        <taxon>Haloferacaceae</taxon>
        <taxon>Halonotius</taxon>
    </lineage>
</organism>
<protein>
    <recommendedName>
        <fullName evidence="2">DUF7344 domain-containing protein</fullName>
    </recommendedName>
</protein>
<sequence length="159" mass="17182">MSRSDTPDGAAPPSTDAIPFDDVAPATIRVLADCGVLSDEPDRGEFCPDSAFKLLAHPGRRIVVTHLLSAGPTVTLSQLLDYVFSQSDTGSESKATRQEVTQAFTNRHLPKLDAEGYISYNLEQQRITATAKTANMKPYLAVAVLQERTTDSGREASDQ</sequence>
<evidence type="ECO:0000259" key="2">
    <source>
        <dbReference type="Pfam" id="PF24035"/>
    </source>
</evidence>
<feature type="domain" description="DUF7344" evidence="2">
    <location>
        <begin position="52"/>
        <end position="127"/>
    </location>
</feature>